<dbReference type="Pfam" id="PF13193">
    <property type="entry name" value="AMP-binding_C"/>
    <property type="match status" value="1"/>
</dbReference>
<dbReference type="Pfam" id="PF02801">
    <property type="entry name" value="Ketoacyl-synt_C"/>
    <property type="match status" value="1"/>
</dbReference>
<dbReference type="InterPro" id="IPR036291">
    <property type="entry name" value="NAD(P)-bd_dom_sf"/>
</dbReference>
<keyword evidence="6" id="KW-0560">Oxidoreductase</keyword>
<dbReference type="Gene3D" id="3.30.70.3290">
    <property type="match status" value="1"/>
</dbReference>
<dbReference type="InterPro" id="IPR013968">
    <property type="entry name" value="PKS_KR"/>
</dbReference>
<dbReference type="Pfam" id="PF00501">
    <property type="entry name" value="AMP-binding"/>
    <property type="match status" value="1"/>
</dbReference>
<dbReference type="Proteomes" id="UP000766486">
    <property type="component" value="Unassembled WGS sequence"/>
</dbReference>
<dbReference type="InterPro" id="IPR010080">
    <property type="entry name" value="Thioester_reductase-like_dom"/>
</dbReference>
<keyword evidence="7" id="KW-0511">Multifunctional enzyme</keyword>
<dbReference type="Gene3D" id="3.40.50.980">
    <property type="match status" value="2"/>
</dbReference>
<dbReference type="Pfam" id="PF08659">
    <property type="entry name" value="KR"/>
    <property type="match status" value="1"/>
</dbReference>
<dbReference type="InterPro" id="IPR016035">
    <property type="entry name" value="Acyl_Trfase/lysoPLipase"/>
</dbReference>
<dbReference type="CDD" id="cd00833">
    <property type="entry name" value="PKS"/>
    <property type="match status" value="1"/>
</dbReference>
<evidence type="ECO:0008006" key="12">
    <source>
        <dbReference type="Google" id="ProtNLM"/>
    </source>
</evidence>
<dbReference type="Pfam" id="PF16197">
    <property type="entry name" value="KAsynt_C_assoc"/>
    <property type="match status" value="1"/>
</dbReference>
<dbReference type="InterPro" id="IPR045851">
    <property type="entry name" value="AMP-bd_C_sf"/>
</dbReference>
<dbReference type="Gene3D" id="3.30.300.30">
    <property type="match status" value="1"/>
</dbReference>
<organism evidence="10 11">
    <name type="scientific">Bionectria ochroleuca</name>
    <name type="common">Gliocladium roseum</name>
    <dbReference type="NCBI Taxonomy" id="29856"/>
    <lineage>
        <taxon>Eukaryota</taxon>
        <taxon>Fungi</taxon>
        <taxon>Dikarya</taxon>
        <taxon>Ascomycota</taxon>
        <taxon>Pezizomycotina</taxon>
        <taxon>Sordariomycetes</taxon>
        <taxon>Hypocreomycetidae</taxon>
        <taxon>Hypocreales</taxon>
        <taxon>Bionectriaceae</taxon>
        <taxon>Clonostachys</taxon>
    </lineage>
</organism>
<dbReference type="PANTHER" id="PTHR43775:SF51">
    <property type="entry name" value="INACTIVE PHENOLPHTHIOCEROL SYNTHESIS POLYKETIDE SYNTHASE TYPE I PKS1-RELATED"/>
    <property type="match status" value="1"/>
</dbReference>
<feature type="domain" description="Carrier" evidence="8">
    <location>
        <begin position="531"/>
        <end position="606"/>
    </location>
</feature>
<evidence type="ECO:0000256" key="4">
    <source>
        <dbReference type="ARBA" id="ARBA00022603"/>
    </source>
</evidence>
<keyword evidence="4" id="KW-0489">Methyltransferase</keyword>
<dbReference type="InterPro" id="IPR057326">
    <property type="entry name" value="KR_dom"/>
</dbReference>
<evidence type="ECO:0000256" key="1">
    <source>
        <dbReference type="ARBA" id="ARBA00022450"/>
    </source>
</evidence>
<dbReference type="NCBIfam" id="TIGR01746">
    <property type="entry name" value="Thioester-redct"/>
    <property type="match status" value="1"/>
</dbReference>
<keyword evidence="11" id="KW-1185">Reference proteome</keyword>
<dbReference type="InterPro" id="IPR025110">
    <property type="entry name" value="AMP-bd_C"/>
</dbReference>
<dbReference type="InterPro" id="IPR014030">
    <property type="entry name" value="Ketoacyl_synth_N"/>
</dbReference>
<dbReference type="EMBL" id="CABFNS010000714">
    <property type="protein sequence ID" value="VUC23929.1"/>
    <property type="molecule type" value="Genomic_DNA"/>
</dbReference>
<keyword evidence="1" id="KW-0596">Phosphopantetheine</keyword>
<evidence type="ECO:0000313" key="11">
    <source>
        <dbReference type="Proteomes" id="UP000766486"/>
    </source>
</evidence>
<proteinExistence type="predicted"/>
<dbReference type="InterPro" id="IPR000873">
    <property type="entry name" value="AMP-dep_synth/lig_dom"/>
</dbReference>
<dbReference type="InterPro" id="IPR050091">
    <property type="entry name" value="PKS_NRPS_Biosynth_Enz"/>
</dbReference>
<dbReference type="Gene3D" id="2.30.38.10">
    <property type="entry name" value="Luciferase, Domain 3"/>
    <property type="match status" value="1"/>
</dbReference>
<keyword evidence="2" id="KW-0597">Phosphoprotein</keyword>
<dbReference type="InterPro" id="IPR014043">
    <property type="entry name" value="Acyl_transferase_dom"/>
</dbReference>
<dbReference type="Gene3D" id="3.40.50.720">
    <property type="entry name" value="NAD(P)-binding Rossmann-like Domain"/>
    <property type="match status" value="2"/>
</dbReference>
<dbReference type="InterPro" id="IPR006162">
    <property type="entry name" value="Ppantetheine_attach_site"/>
</dbReference>
<evidence type="ECO:0000256" key="7">
    <source>
        <dbReference type="ARBA" id="ARBA00023268"/>
    </source>
</evidence>
<feature type="domain" description="Carrier" evidence="8">
    <location>
        <begin position="2013"/>
        <end position="2088"/>
    </location>
</feature>
<dbReference type="Gene3D" id="1.10.1200.10">
    <property type="entry name" value="ACP-like"/>
    <property type="match status" value="2"/>
</dbReference>
<dbReference type="InterPro" id="IPR010071">
    <property type="entry name" value="AA_adenyl_dom"/>
</dbReference>
<gene>
    <name evidence="10" type="ORF">CLO192961_LOCUS130567</name>
</gene>
<dbReference type="PANTHER" id="PTHR43775">
    <property type="entry name" value="FATTY ACID SYNTHASE"/>
    <property type="match status" value="1"/>
</dbReference>
<evidence type="ECO:0000259" key="9">
    <source>
        <dbReference type="PROSITE" id="PS52004"/>
    </source>
</evidence>
<accession>A0ABY6TYY3</accession>
<feature type="domain" description="Ketosynthase family 3 (KS3)" evidence="9">
    <location>
        <begin position="623"/>
        <end position="1051"/>
    </location>
</feature>
<dbReference type="SUPFAM" id="SSF52151">
    <property type="entry name" value="FabD/lysophospholipase-like"/>
    <property type="match status" value="1"/>
</dbReference>
<dbReference type="PROSITE" id="PS00455">
    <property type="entry name" value="AMP_BINDING"/>
    <property type="match status" value="1"/>
</dbReference>
<dbReference type="SUPFAM" id="SSF55048">
    <property type="entry name" value="Probable ACP-binding domain of malonyl-CoA ACP transacylase"/>
    <property type="match status" value="1"/>
</dbReference>
<dbReference type="NCBIfam" id="TIGR01733">
    <property type="entry name" value="AA-adenyl-dom"/>
    <property type="match status" value="1"/>
</dbReference>
<dbReference type="InterPro" id="IPR013120">
    <property type="entry name" value="FAR_NAD-bd"/>
</dbReference>
<dbReference type="Pfam" id="PF00109">
    <property type="entry name" value="ketoacyl-synt"/>
    <property type="match status" value="1"/>
</dbReference>
<keyword evidence="3" id="KW-0436">Ligase</keyword>
<evidence type="ECO:0000256" key="6">
    <source>
        <dbReference type="ARBA" id="ARBA00023002"/>
    </source>
</evidence>
<dbReference type="SMART" id="SM00822">
    <property type="entry name" value="PKS_KR"/>
    <property type="match status" value="1"/>
</dbReference>
<dbReference type="Gene3D" id="3.40.47.10">
    <property type="match status" value="1"/>
</dbReference>
<dbReference type="InterPro" id="IPR020841">
    <property type="entry name" value="PKS_Beta-ketoAc_synthase_dom"/>
</dbReference>
<dbReference type="InterPro" id="IPR016039">
    <property type="entry name" value="Thiolase-like"/>
</dbReference>
<dbReference type="InterPro" id="IPR020806">
    <property type="entry name" value="PKS_PP-bd"/>
</dbReference>
<dbReference type="PROSITE" id="PS50075">
    <property type="entry name" value="CARRIER"/>
    <property type="match status" value="2"/>
</dbReference>
<dbReference type="Pfam" id="PF00698">
    <property type="entry name" value="Acyl_transf_1"/>
    <property type="match status" value="1"/>
</dbReference>
<evidence type="ECO:0000259" key="8">
    <source>
        <dbReference type="PROSITE" id="PS50075"/>
    </source>
</evidence>
<dbReference type="SUPFAM" id="SSF56801">
    <property type="entry name" value="Acetyl-CoA synthetase-like"/>
    <property type="match status" value="1"/>
</dbReference>
<dbReference type="InterPro" id="IPR001227">
    <property type="entry name" value="Ac_transferase_dom_sf"/>
</dbReference>
<dbReference type="PROSITE" id="PS00012">
    <property type="entry name" value="PHOSPHOPANTETHEINE"/>
    <property type="match status" value="1"/>
</dbReference>
<dbReference type="InterPro" id="IPR014031">
    <property type="entry name" value="Ketoacyl_synth_C"/>
</dbReference>
<protein>
    <recommendedName>
        <fullName evidence="12">Polyketide synthase</fullName>
    </recommendedName>
</protein>
<dbReference type="Pfam" id="PF00550">
    <property type="entry name" value="PP-binding"/>
    <property type="match status" value="2"/>
</dbReference>
<dbReference type="InterPro" id="IPR036736">
    <property type="entry name" value="ACP-like_sf"/>
</dbReference>
<dbReference type="SUPFAM" id="SSF51735">
    <property type="entry name" value="NAD(P)-binding Rossmann-fold domains"/>
    <property type="match status" value="3"/>
</dbReference>
<evidence type="ECO:0000256" key="2">
    <source>
        <dbReference type="ARBA" id="ARBA00022553"/>
    </source>
</evidence>
<sequence length="2493" mass="272127">MQVTPDHQEFLPPNKQKHECVDCQDPPLCLHQLIELTAEKYTDKTAVICGHTTLTYSELNKKANRLAKALCRHGVQRRNLVGVAINRSVDLVVVLLAVLKAGAAYVPIDPALPAIRITQMLDDASPVLLIVDNGAPGYIASWQNVSVTIDSMLHAAGIEDGTTNITVPIGPEDLIYVMYTSGSTGRPKGVEIKHQGVANLLLSMQKDPGCREADTLLALTTVSFDMAVPELFLPLISGACTVVARSDELKDTTAIVKLMQQHNITMMQGTPAIWQMLLDSGWYGKPRLEKIFCGGEALYRSLADRLLACADDVWNLYGPTEATVYGSMWKVSQGHDVFVGSHINNSTLYILDSNMLPVPPGCAGELYIGGAGVARGYRNNSELSNRQFIYNPYHGGHMYRTGDEARLIEPGKLSIIGRLDSQVKIRGNRVELGDVEAAINEHAEISGAVVLCSDDRLVAYCVRKSQAATGSEAKLDLGRSLHAWLAERLPSYMMPAFFIEMETFPVTINGKIDRKVLPDPLMALRAAPRLINHTELEDQLIAIWSRVLGHDCISLDDNFFEIGGDSIRLIRVHKELERLLDKSISVAKLFEHYTIRSLAAYLNKRSYGDGLKQNESRPQVIEKEDIAVVGMACRLPGEITTPEEFWDLLERGGDAIIGVPDGRWDIEKPDSEGPEGDSFCRRGGFIPYIHSLDASFFGISPREARKLDPSQYMMLETCWEGFERAGYTMEQLRGSEVGVFIGTSNILAHNSLNPTAIRCLDEIDGYTATGSAGGTMSGRISYQLGLQGPAMTVDTACSSSLVATHLACTALQRGECEMAVSGGVSLMLNPGLHAEFGRLQGMSADGRCRTFSADTQGTGWAEGAAAVILKRLSDAQRDGNFIHAVLRGTSVNHDGRSASLTAPSASAQKRLIYRALQVASLQPSDIDYVEAHGTGTKLGDPIEATALAEVFGPSRVKGETLWVGSAKSNIGHTQAAAGLTGLLKVILSMQNSRLPKTLHITEPSLEVDWKSANMLPVMSSRPWLRQDKRIRRAGVSAFGIGGTNAHVIVEEPPGRPSRSDIANFTSQLPPSMPFLLSGETDTVLRLQAGKLRQHLAKNIDQDRLFDVAYSLATTRTHFRKRLSIIDGDKENLLRQLDSLSQQGSFLQFTNGMAMRPSLAMLFSGQGSQWTGMGKDLCEAHPVFRETLLQVAAEFTELELPLVDVMWAEPETPSAALLSRTDFCQPALFALEVALWRLWQSWGVTPEAVLGHSLGEIVAAHIAGVFDLPDACRLVSARSRLMQAQSSPDSIMVSVGSDPVEVARAISHFDLGSKIEISLYNTPIQTVVSGNRDAVWEIIKHFSERGCRTKTLLNGNSFHSRQMDGMLEDFRAVAETIQYKHPKLDIISSLDGLSGDGRFSQAEYWIRQVREPVRFSEAIQTLACQGINTFLEIGPRPVLCGMGAECLLQHDENGAVSWFPSLDVLKDGRAVLARSVAGLHDRRIPIDWLAYFKPYGCQRIVLPTYAFDRSFLAYSGSNMARTAEKRKVAPGTPHPPQGGLEFEVEWQPLDQRAEDTAETWGVLPTPYDSVWRSRVMKALTKSGIRLVDVEHFEQAQNLQGLVSFWDPDPDVISQSKSCLVKAMDQLQRAARTQLVLPLIWITCHAVGTGHESDDQGMNLGASPLWGLMRTARSEHPELCLRLLDLADGSENLAASVLVRDGEPECAIRGDCVLVPRMKHATTSAQTSTGQRLIRKDGAVLITGGFGNLGMRVARWLVNSHDVVDLVLTSRKGIETPGASALVTELRQSGARVQVVTGDIADPECVDSIMLLFSDQRPLRGVVHAAGVVDSGILSTMTPARCLTTLVPKAVGAWLLHLSTQRMTLDLFVMFSSISGVLGMPGLANYAAANTFLDALAHLRRAQGLPATSVAYGTWAGDGMASKLNANTVSHLSQFGLKLLPPEDGLSLLQTSALSVRALTVAAVLDLKRLRAYFESQGGIPRLLHSLLAQNGNQSQEGWSLSKALNSTDVGSHGEITLSMVREVVSKALGFTHPLDVDVDRPLQDIGVDSLTAIQIRNHLATMTGLTLSVNITFLQPNLRALSQILLSQLRDASVPSSTISTASGTAATSIDENPPIDLGTIRKGCLDKDLGFSNTAQWSHHITPRSVFLTGATGFVGASILHELLRKGITTYCLVRANNIEVGAQRLVNTLVGYDLWNSKFAHQLKTIVGDISRPLLGMDEDTFSEMAEQVDSICHSGGLVDWMRPMEDYIGPNIVSTHEILRLASHGRPKPVHLISTISTLPKHMGLDLTENDQEYGYGASKYTAERLVAAARWRGAKASVYRLPYVTASAVTGHFRKDRGDFLHNLIAGCIEMGAFPCVDADMSAVLPVDYVSRTIVSIMTNDQQRIGKDYDFLSSQSPSCEHVFNMFSRLGRGSEALSFDMWKARALIYASTNPKSPINRISAIFDSYTENTAAGMFKGLPVGEHVLGGQVYPAPLLDEKFVHMYLRQMSV</sequence>
<dbReference type="SUPFAM" id="SSF53901">
    <property type="entry name" value="Thiolase-like"/>
    <property type="match status" value="1"/>
</dbReference>
<dbReference type="SMART" id="SM00825">
    <property type="entry name" value="PKS_KS"/>
    <property type="match status" value="1"/>
</dbReference>
<dbReference type="InterPro" id="IPR016036">
    <property type="entry name" value="Malonyl_transacylase_ACP-bd"/>
</dbReference>
<evidence type="ECO:0000256" key="3">
    <source>
        <dbReference type="ARBA" id="ARBA00022598"/>
    </source>
</evidence>
<keyword evidence="5" id="KW-0808">Transferase</keyword>
<dbReference type="SUPFAM" id="SSF47336">
    <property type="entry name" value="ACP-like"/>
    <property type="match status" value="2"/>
</dbReference>
<dbReference type="CDD" id="cd08956">
    <property type="entry name" value="KR_3_FAS_SDR_x"/>
    <property type="match status" value="1"/>
</dbReference>
<dbReference type="InterPro" id="IPR009081">
    <property type="entry name" value="PP-bd_ACP"/>
</dbReference>
<comment type="caution">
    <text evidence="10">The sequence shown here is derived from an EMBL/GenBank/DDBJ whole genome shotgun (WGS) entry which is preliminary data.</text>
</comment>
<dbReference type="Gene3D" id="3.40.366.10">
    <property type="entry name" value="Malonyl-Coenzyme A Acyl Carrier Protein, domain 2"/>
    <property type="match status" value="1"/>
</dbReference>
<dbReference type="SMART" id="SM00827">
    <property type="entry name" value="PKS_AT"/>
    <property type="match status" value="1"/>
</dbReference>
<evidence type="ECO:0000256" key="5">
    <source>
        <dbReference type="ARBA" id="ARBA00022679"/>
    </source>
</evidence>
<dbReference type="PROSITE" id="PS52004">
    <property type="entry name" value="KS3_2"/>
    <property type="match status" value="1"/>
</dbReference>
<dbReference type="SMART" id="SM00823">
    <property type="entry name" value="PKS_PP"/>
    <property type="match status" value="2"/>
</dbReference>
<dbReference type="Pfam" id="PF07993">
    <property type="entry name" value="NAD_binding_4"/>
    <property type="match status" value="1"/>
</dbReference>
<evidence type="ECO:0000313" key="10">
    <source>
        <dbReference type="EMBL" id="VUC23929.1"/>
    </source>
</evidence>
<name>A0ABY6TYY3_BIOOC</name>
<reference evidence="10 11" key="1">
    <citation type="submission" date="2019-06" db="EMBL/GenBank/DDBJ databases">
        <authorList>
            <person name="Broberg M."/>
        </authorList>
    </citation>
    <scope>NUCLEOTIDE SEQUENCE [LARGE SCALE GENOMIC DNA]</scope>
</reference>
<dbReference type="InterPro" id="IPR032821">
    <property type="entry name" value="PKS_assoc"/>
</dbReference>
<dbReference type="InterPro" id="IPR020845">
    <property type="entry name" value="AMP-binding_CS"/>
</dbReference>